<dbReference type="FunFam" id="3.40.50.720:FF:000281">
    <property type="entry name" value="Uncharacterized oxidoreductase YIR035C"/>
    <property type="match status" value="1"/>
</dbReference>
<dbReference type="OrthoDB" id="9876299at2759"/>
<accession>A0A8H5CLM2</accession>
<evidence type="ECO:0000256" key="2">
    <source>
        <dbReference type="ARBA" id="ARBA00022857"/>
    </source>
</evidence>
<dbReference type="InterPro" id="IPR036291">
    <property type="entry name" value="NAD(P)-bd_dom_sf"/>
</dbReference>
<dbReference type="SUPFAM" id="SSF51735">
    <property type="entry name" value="NAD(P)-binding Rossmann-fold domains"/>
    <property type="match status" value="1"/>
</dbReference>
<evidence type="ECO:0000256" key="4">
    <source>
        <dbReference type="RuleBase" id="RU000363"/>
    </source>
</evidence>
<dbReference type="InterPro" id="IPR002347">
    <property type="entry name" value="SDR_fam"/>
</dbReference>
<name>A0A8H5CLM2_9AGAR</name>
<keyword evidence="3" id="KW-0560">Oxidoreductase</keyword>
<keyword evidence="6" id="KW-1185">Reference proteome</keyword>
<dbReference type="PANTHER" id="PTHR43008:SF8">
    <property type="entry name" value="BENZIL REDUCTASE ((S)-BENZOIN FORMING) IRC24"/>
    <property type="match status" value="1"/>
</dbReference>
<dbReference type="Pfam" id="PF00106">
    <property type="entry name" value="adh_short"/>
    <property type="match status" value="1"/>
</dbReference>
<sequence>MRSPVVLVTGASRGIGLAVTSILLSKFNAQVVTLSRTISPELKALSSDNLLALECDVADEKKVIESIHKGIENFHHLDALILNAGVLEPLCRVADDTPLSAWKTHLDINFFSLITAVKVAIPTLRKSELGGRIIFVSSGAAVKGTPGWGPYNAAKAAMNSLCRTLGEEESDVTSVAVRPGVVDTAMQKEIRESGATHMGDGHANFVRLHKDGLLLKPEESGHVLASLALKAPKSLSGQYVSWDAEECKEFRAS</sequence>
<keyword evidence="2" id="KW-0521">NADP</keyword>
<dbReference type="GO" id="GO:0050664">
    <property type="term" value="F:oxidoreductase activity, acting on NAD(P)H, oxygen as acceptor"/>
    <property type="evidence" value="ECO:0007669"/>
    <property type="project" value="TreeGrafter"/>
</dbReference>
<dbReference type="AlphaFoldDB" id="A0A8H5CLM2"/>
<evidence type="ECO:0000256" key="1">
    <source>
        <dbReference type="ARBA" id="ARBA00006484"/>
    </source>
</evidence>
<evidence type="ECO:0008006" key="7">
    <source>
        <dbReference type="Google" id="ProtNLM"/>
    </source>
</evidence>
<comment type="caution">
    <text evidence="5">The sequence shown here is derived from an EMBL/GenBank/DDBJ whole genome shotgun (WGS) entry which is preliminary data.</text>
</comment>
<dbReference type="PROSITE" id="PS00061">
    <property type="entry name" value="ADH_SHORT"/>
    <property type="match status" value="1"/>
</dbReference>
<reference evidence="5 6" key="1">
    <citation type="journal article" date="2020" name="ISME J.">
        <title>Uncovering the hidden diversity of litter-decomposition mechanisms in mushroom-forming fungi.</title>
        <authorList>
            <person name="Floudas D."/>
            <person name="Bentzer J."/>
            <person name="Ahren D."/>
            <person name="Johansson T."/>
            <person name="Persson P."/>
            <person name="Tunlid A."/>
        </authorList>
    </citation>
    <scope>NUCLEOTIDE SEQUENCE [LARGE SCALE GENOMIC DNA]</scope>
    <source>
        <strain evidence="5 6">CBS 291.85</strain>
    </source>
</reference>
<dbReference type="EMBL" id="JAACJM010000129">
    <property type="protein sequence ID" value="KAF5344072.1"/>
    <property type="molecule type" value="Genomic_DNA"/>
</dbReference>
<dbReference type="PRINTS" id="PR00080">
    <property type="entry name" value="SDRFAMILY"/>
</dbReference>
<evidence type="ECO:0000313" key="6">
    <source>
        <dbReference type="Proteomes" id="UP000559256"/>
    </source>
</evidence>
<dbReference type="PANTHER" id="PTHR43008">
    <property type="entry name" value="BENZIL REDUCTASE"/>
    <property type="match status" value="1"/>
</dbReference>
<evidence type="ECO:0000256" key="3">
    <source>
        <dbReference type="ARBA" id="ARBA00023002"/>
    </source>
</evidence>
<comment type="similarity">
    <text evidence="1 4">Belongs to the short-chain dehydrogenases/reductases (SDR) family.</text>
</comment>
<protein>
    <recommendedName>
        <fullName evidence="7">Short-chain dehydrogenase</fullName>
    </recommendedName>
</protein>
<dbReference type="Proteomes" id="UP000559256">
    <property type="component" value="Unassembled WGS sequence"/>
</dbReference>
<organism evidence="5 6">
    <name type="scientific">Tetrapyrgos nigripes</name>
    <dbReference type="NCBI Taxonomy" id="182062"/>
    <lineage>
        <taxon>Eukaryota</taxon>
        <taxon>Fungi</taxon>
        <taxon>Dikarya</taxon>
        <taxon>Basidiomycota</taxon>
        <taxon>Agaricomycotina</taxon>
        <taxon>Agaricomycetes</taxon>
        <taxon>Agaricomycetidae</taxon>
        <taxon>Agaricales</taxon>
        <taxon>Marasmiineae</taxon>
        <taxon>Marasmiaceae</taxon>
        <taxon>Tetrapyrgos</taxon>
    </lineage>
</organism>
<proteinExistence type="inferred from homology"/>
<dbReference type="PRINTS" id="PR00081">
    <property type="entry name" value="GDHRDH"/>
</dbReference>
<gene>
    <name evidence="5" type="ORF">D9758_008871</name>
</gene>
<dbReference type="Gene3D" id="3.40.50.720">
    <property type="entry name" value="NAD(P)-binding Rossmann-like Domain"/>
    <property type="match status" value="1"/>
</dbReference>
<evidence type="ECO:0000313" key="5">
    <source>
        <dbReference type="EMBL" id="KAF5344072.1"/>
    </source>
</evidence>
<dbReference type="InterPro" id="IPR020904">
    <property type="entry name" value="Sc_DH/Rdtase_CS"/>
</dbReference>